<dbReference type="AlphaFoldDB" id="A0A1I4DA55"/>
<evidence type="ECO:0000313" key="2">
    <source>
        <dbReference type="Proteomes" id="UP000199111"/>
    </source>
</evidence>
<dbReference type="Gene3D" id="3.20.20.140">
    <property type="entry name" value="Metal-dependent hydrolases"/>
    <property type="match status" value="1"/>
</dbReference>
<proteinExistence type="predicted"/>
<name>A0A1I4DA55_9ACTN</name>
<keyword evidence="2" id="KW-1185">Reference proteome</keyword>
<reference evidence="2" key="1">
    <citation type="submission" date="2016-10" db="EMBL/GenBank/DDBJ databases">
        <authorList>
            <person name="Varghese N."/>
            <person name="Submissions S."/>
        </authorList>
    </citation>
    <scope>NUCLEOTIDE SEQUENCE [LARGE SCALE GENOMIC DNA]</scope>
    <source>
        <strain evidence="2">CGMCC 4.2126</strain>
    </source>
</reference>
<protein>
    <submittedName>
        <fullName evidence="1">Uncharacterized protein</fullName>
    </submittedName>
</protein>
<organism evidence="1 2">
    <name type="scientific">Streptosporangium canum</name>
    <dbReference type="NCBI Taxonomy" id="324952"/>
    <lineage>
        <taxon>Bacteria</taxon>
        <taxon>Bacillati</taxon>
        <taxon>Actinomycetota</taxon>
        <taxon>Actinomycetes</taxon>
        <taxon>Streptosporangiales</taxon>
        <taxon>Streptosporangiaceae</taxon>
        <taxon>Streptosporangium</taxon>
    </lineage>
</organism>
<gene>
    <name evidence="1" type="ORF">SAMN05216275_14017</name>
</gene>
<dbReference type="RefSeq" id="WP_093891386.1">
    <property type="nucleotide sequence ID" value="NZ_FOQY01000040.1"/>
</dbReference>
<dbReference type="EMBL" id="FOQY01000040">
    <property type="protein sequence ID" value="SFK89779.1"/>
    <property type="molecule type" value="Genomic_DNA"/>
</dbReference>
<dbReference type="GeneID" id="96302860"/>
<dbReference type="Proteomes" id="UP000199111">
    <property type="component" value="Unassembled WGS sequence"/>
</dbReference>
<dbReference type="SUPFAM" id="SSF89550">
    <property type="entry name" value="PHP domain-like"/>
    <property type="match status" value="1"/>
</dbReference>
<accession>A0A1I4DA55</accession>
<dbReference type="NCBIfam" id="NF038032">
    <property type="entry name" value="CehA_McbA_metalo"/>
    <property type="match status" value="1"/>
</dbReference>
<sequence length="855" mass="94386">MAEHDAHPGRYPADSERGYRPMDLTGVLNAPRSILDDGDSYPLGARTLYGIPFLFGDERAADAALLRVAGGAVTIPVERAFEWMVIAHALESPDLFDGQMVGDVCAHYTLVYENGGTERLPVRQRFEIGPTPRLWSDRAIPLDWGQTPFLAVPDAQHRLMPRTHGRFDAAGARFVDIDDPQARSPYVLPYRFYLWPFRNPRPGVKVHSLKISSLGPSVLIGAVTTSDLDEDPFGRTVWRDVLIDLDPSLGPVTEDLAVTVDRGSATYLYRRLSADASEDRAGGASTPAWGAPVEDEHRAYVRVAATPSARLTLTRRTSVIGTCGWDELLTAGRRSDGGVAWRVPDADRAWVRTVVRDAATGEPVPCRIHFRSADGVPYPPHGHHGHINSDGNTWNLDIGGDVRLGATTYSYIDGTCEGWLPLGEVTVEAARGFEYRPIRTVVTIRPGQAELELTLTRMADLAATGWYSGDTHVHFVSTLGAELEARGEDVRITNLLLSQWGHLFTNTEEFTGRPHTSADGHTHVFAGQENRSGMLGHINLLGLRRPIMPWCTGGAEESELGGGLESTLSRWADECHEQGGTVVLAHFPVPNGEAAALLATGRLDAVEMIAYDPYNIQEYYRYLNAGYRIPLVGGTDKMSSEVPIGLIRTYAHVPPEQELDYWAWCRAVRQGTTFVTSGPLLHLDVDGRRPGQEVRVTGNGTVRVETRAESIFDLERIEIVVNGRVVAERRSPHPAHALELAADVPVTEDAWIAARCYGPGADVARHHDVWGRPIMAHSSPVYARTGDGYGRFDEATIRHMLNLIDGSLAYIDERSRSVWPGRACHRHGQEDHMAFLRAPFLQARELLRARMARRR</sequence>
<evidence type="ECO:0000313" key="1">
    <source>
        <dbReference type="EMBL" id="SFK89779.1"/>
    </source>
</evidence>
<dbReference type="InterPro" id="IPR016195">
    <property type="entry name" value="Pol/histidinol_Pase-like"/>
</dbReference>